<comment type="similarity">
    <text evidence="1">Belongs to the UDP-glycosyltransferase family.</text>
</comment>
<evidence type="ECO:0000313" key="4">
    <source>
        <dbReference type="Proteomes" id="UP000703269"/>
    </source>
</evidence>
<gene>
    <name evidence="3" type="ORF">PsYK624_049050</name>
</gene>
<reference evidence="3 4" key="1">
    <citation type="submission" date="2021-08" db="EMBL/GenBank/DDBJ databases">
        <title>Draft Genome Sequence of Phanerochaete sordida strain YK-624.</title>
        <authorList>
            <person name="Mori T."/>
            <person name="Dohra H."/>
            <person name="Suzuki T."/>
            <person name="Kawagishi H."/>
            <person name="Hirai H."/>
        </authorList>
    </citation>
    <scope>NUCLEOTIDE SEQUENCE [LARGE SCALE GENOMIC DNA]</scope>
    <source>
        <strain evidence="3 4">YK-624</strain>
    </source>
</reference>
<dbReference type="AlphaFoldDB" id="A0A9P3G463"/>
<name>A0A9P3G463_9APHY</name>
<dbReference type="Gene3D" id="3.40.50.2000">
    <property type="entry name" value="Glycogen Phosphorylase B"/>
    <property type="match status" value="2"/>
</dbReference>
<evidence type="ECO:0000256" key="1">
    <source>
        <dbReference type="ARBA" id="ARBA00009995"/>
    </source>
</evidence>
<sequence>MSETKPLHIVAVAYGGWGHIRPLCTLATRLVRLRRATVTLLVSRHVYAKAAAELVRNFEDGEDALQAQIRLAALDAHATDLYDYDVVGAAFAQEYPKLVRGAPMRCAHTHAELPALPPPQALILDLMHYALLPIARAASASIKVLCSGPPSILSTYLLVGTLGSRSGGRTVAEEKIEGYAAQKGLSLREAADAMFNEPPGDVIQAAGLPPMYWYENTPQTPVIQVKLGFSRLLVIKLVNECDAYISSSMECFEPKESVQGFSEFFARTSRKLYLLGPLMPMTKRSDAADAAQAAQSPEIVDFLQNALQKHGERSMVYMSFGTFFWTAHPEKAWAFLDVLMEKKIPFIMSHASQLAHVPDEVKAKVKASGTGLLVPWAPQQAILEHPATGWFVTHAGFNSIVESIYAGVPMICWPFSADQPLNAMHITENLDIAYELFEVRTGPGLKPVHRTGKAPVGTLDAVRAEAAAVLARAFGDDGAQKRERVRRLREAMLEPWQPGGAAWVAGEQLLDSLQ</sequence>
<dbReference type="InterPro" id="IPR002213">
    <property type="entry name" value="UDP_glucos_trans"/>
</dbReference>
<evidence type="ECO:0000313" key="3">
    <source>
        <dbReference type="EMBL" id="GJE88818.1"/>
    </source>
</evidence>
<organism evidence="3 4">
    <name type="scientific">Phanerochaete sordida</name>
    <dbReference type="NCBI Taxonomy" id="48140"/>
    <lineage>
        <taxon>Eukaryota</taxon>
        <taxon>Fungi</taxon>
        <taxon>Dikarya</taxon>
        <taxon>Basidiomycota</taxon>
        <taxon>Agaricomycotina</taxon>
        <taxon>Agaricomycetes</taxon>
        <taxon>Polyporales</taxon>
        <taxon>Phanerochaetaceae</taxon>
        <taxon>Phanerochaete</taxon>
    </lineage>
</organism>
<dbReference type="Proteomes" id="UP000703269">
    <property type="component" value="Unassembled WGS sequence"/>
</dbReference>
<dbReference type="SUPFAM" id="SSF53756">
    <property type="entry name" value="UDP-Glycosyltransferase/glycogen phosphorylase"/>
    <property type="match status" value="1"/>
</dbReference>
<keyword evidence="4" id="KW-1185">Reference proteome</keyword>
<dbReference type="Pfam" id="PF00201">
    <property type="entry name" value="UDPGT"/>
    <property type="match status" value="1"/>
</dbReference>
<evidence type="ECO:0000256" key="2">
    <source>
        <dbReference type="ARBA" id="ARBA00022679"/>
    </source>
</evidence>
<dbReference type="GO" id="GO:0035251">
    <property type="term" value="F:UDP-glucosyltransferase activity"/>
    <property type="evidence" value="ECO:0007669"/>
    <property type="project" value="TreeGrafter"/>
</dbReference>
<dbReference type="CDD" id="cd03784">
    <property type="entry name" value="GT1_Gtf-like"/>
    <property type="match status" value="1"/>
</dbReference>
<comment type="caution">
    <text evidence="3">The sequence shown here is derived from an EMBL/GenBank/DDBJ whole genome shotgun (WGS) entry which is preliminary data.</text>
</comment>
<accession>A0A9P3G463</accession>
<dbReference type="PANTHER" id="PTHR48047">
    <property type="entry name" value="GLYCOSYLTRANSFERASE"/>
    <property type="match status" value="1"/>
</dbReference>
<dbReference type="EMBL" id="BPQB01000010">
    <property type="protein sequence ID" value="GJE88818.1"/>
    <property type="molecule type" value="Genomic_DNA"/>
</dbReference>
<proteinExistence type="inferred from homology"/>
<dbReference type="OrthoDB" id="5835829at2759"/>
<protein>
    <submittedName>
        <fullName evidence="3">Glycosyltransferase family 1 protein</fullName>
    </submittedName>
</protein>
<keyword evidence="2" id="KW-0808">Transferase</keyword>
<dbReference type="PANTHER" id="PTHR48047:SF215">
    <property type="entry name" value="GLYCOSYLTRANSFERASE"/>
    <property type="match status" value="1"/>
</dbReference>